<dbReference type="PROSITE" id="PS50011">
    <property type="entry name" value="PROTEIN_KINASE_DOM"/>
    <property type="match status" value="1"/>
</dbReference>
<evidence type="ECO:0000313" key="8">
    <source>
        <dbReference type="EMBL" id="EDR06031.1"/>
    </source>
</evidence>
<dbReference type="EMBL" id="DS547110">
    <property type="protein sequence ID" value="EDR06031.1"/>
    <property type="molecule type" value="Genomic_DNA"/>
</dbReference>
<feature type="domain" description="Protein kinase" evidence="7">
    <location>
        <begin position="901"/>
        <end position="1221"/>
    </location>
</feature>
<feature type="compositionally biased region" description="Low complexity" evidence="5">
    <location>
        <begin position="199"/>
        <end position="209"/>
    </location>
</feature>
<dbReference type="PANTHER" id="PTHR44329">
    <property type="entry name" value="SERINE/THREONINE-PROTEIN KINASE TNNI3K-RELATED"/>
    <property type="match status" value="1"/>
</dbReference>
<dbReference type="AlphaFoldDB" id="B0DH17"/>
<feature type="region of interest" description="Disordered" evidence="5">
    <location>
        <begin position="159"/>
        <end position="187"/>
    </location>
</feature>
<dbReference type="RefSeq" id="XP_001883319.1">
    <property type="nucleotide sequence ID" value="XM_001883284.1"/>
</dbReference>
<dbReference type="SMART" id="SM00220">
    <property type="entry name" value="S_TKc"/>
    <property type="match status" value="1"/>
</dbReference>
<evidence type="ECO:0000256" key="6">
    <source>
        <dbReference type="SAM" id="Phobius"/>
    </source>
</evidence>
<keyword evidence="9" id="KW-1185">Reference proteome</keyword>
<keyword evidence="6" id="KW-1133">Transmembrane helix</keyword>
<dbReference type="PANTHER" id="PTHR44329:SF288">
    <property type="entry name" value="MITOGEN-ACTIVATED PROTEIN KINASE KINASE KINASE 20"/>
    <property type="match status" value="1"/>
</dbReference>
<dbReference type="STRING" id="486041.B0DH17"/>
<name>B0DH17_LACBS</name>
<feature type="region of interest" description="Disordered" evidence="5">
    <location>
        <begin position="735"/>
        <end position="775"/>
    </location>
</feature>
<dbReference type="GO" id="GO:0004674">
    <property type="term" value="F:protein serine/threonine kinase activity"/>
    <property type="evidence" value="ECO:0007669"/>
    <property type="project" value="TreeGrafter"/>
</dbReference>
<protein>
    <submittedName>
        <fullName evidence="8">Predicted protein</fullName>
    </submittedName>
</protein>
<dbReference type="HOGENOM" id="CLU_268624_0_0_1"/>
<dbReference type="SUPFAM" id="SSF56112">
    <property type="entry name" value="Protein kinase-like (PK-like)"/>
    <property type="match status" value="1"/>
</dbReference>
<organism evidence="9">
    <name type="scientific">Laccaria bicolor (strain S238N-H82 / ATCC MYA-4686)</name>
    <name type="common">Bicoloured deceiver</name>
    <name type="synonym">Laccaria laccata var. bicolor</name>
    <dbReference type="NCBI Taxonomy" id="486041"/>
    <lineage>
        <taxon>Eukaryota</taxon>
        <taxon>Fungi</taxon>
        <taxon>Dikarya</taxon>
        <taxon>Basidiomycota</taxon>
        <taxon>Agaricomycotina</taxon>
        <taxon>Agaricomycetes</taxon>
        <taxon>Agaricomycetidae</taxon>
        <taxon>Agaricales</taxon>
        <taxon>Agaricineae</taxon>
        <taxon>Hydnangiaceae</taxon>
        <taxon>Laccaria</taxon>
    </lineage>
</organism>
<dbReference type="KEGG" id="lbc:LACBIDRAFT_329272"/>
<keyword evidence="6" id="KW-0472">Membrane</keyword>
<evidence type="ECO:0000256" key="1">
    <source>
        <dbReference type="ARBA" id="ARBA00022679"/>
    </source>
</evidence>
<dbReference type="GO" id="GO:0005524">
    <property type="term" value="F:ATP binding"/>
    <property type="evidence" value="ECO:0007669"/>
    <property type="project" value="UniProtKB-KW"/>
</dbReference>
<dbReference type="Proteomes" id="UP000001194">
    <property type="component" value="Unassembled WGS sequence"/>
</dbReference>
<dbReference type="InterPro" id="IPR011009">
    <property type="entry name" value="Kinase-like_dom_sf"/>
</dbReference>
<dbReference type="GeneID" id="6079010"/>
<feature type="compositionally biased region" description="Polar residues" evidence="5">
    <location>
        <begin position="677"/>
        <end position="695"/>
    </location>
</feature>
<keyword evidence="6" id="KW-0812">Transmembrane</keyword>
<evidence type="ECO:0000256" key="2">
    <source>
        <dbReference type="ARBA" id="ARBA00022741"/>
    </source>
</evidence>
<evidence type="ECO:0000259" key="7">
    <source>
        <dbReference type="PROSITE" id="PS50011"/>
    </source>
</evidence>
<gene>
    <name evidence="8" type="ORF">LACBIDRAFT_329272</name>
</gene>
<dbReference type="OrthoDB" id="6718656at2759"/>
<feature type="region of interest" description="Disordered" evidence="5">
    <location>
        <begin position="677"/>
        <end position="721"/>
    </location>
</feature>
<dbReference type="Pfam" id="PF00069">
    <property type="entry name" value="Pkinase"/>
    <property type="match status" value="1"/>
</dbReference>
<feature type="region of interest" description="Disordered" evidence="5">
    <location>
        <begin position="443"/>
        <end position="467"/>
    </location>
</feature>
<reference evidence="8 9" key="1">
    <citation type="journal article" date="2008" name="Nature">
        <title>The genome of Laccaria bicolor provides insights into mycorrhizal symbiosis.</title>
        <authorList>
            <person name="Martin F."/>
            <person name="Aerts A."/>
            <person name="Ahren D."/>
            <person name="Brun A."/>
            <person name="Danchin E.G.J."/>
            <person name="Duchaussoy F."/>
            <person name="Gibon J."/>
            <person name="Kohler A."/>
            <person name="Lindquist E."/>
            <person name="Pereda V."/>
            <person name="Salamov A."/>
            <person name="Shapiro H.J."/>
            <person name="Wuyts J."/>
            <person name="Blaudez D."/>
            <person name="Buee M."/>
            <person name="Brokstein P."/>
            <person name="Canbaeck B."/>
            <person name="Cohen D."/>
            <person name="Courty P.E."/>
            <person name="Coutinho P.M."/>
            <person name="Delaruelle C."/>
            <person name="Detter J.C."/>
            <person name="Deveau A."/>
            <person name="DiFazio S."/>
            <person name="Duplessis S."/>
            <person name="Fraissinet-Tachet L."/>
            <person name="Lucic E."/>
            <person name="Frey-Klett P."/>
            <person name="Fourrey C."/>
            <person name="Feussner I."/>
            <person name="Gay G."/>
            <person name="Grimwood J."/>
            <person name="Hoegger P.J."/>
            <person name="Jain P."/>
            <person name="Kilaru S."/>
            <person name="Labbe J."/>
            <person name="Lin Y.C."/>
            <person name="Legue V."/>
            <person name="Le Tacon F."/>
            <person name="Marmeisse R."/>
            <person name="Melayah D."/>
            <person name="Montanini B."/>
            <person name="Muratet M."/>
            <person name="Nehls U."/>
            <person name="Niculita-Hirzel H."/>
            <person name="Oudot-Le Secq M.P."/>
            <person name="Peter M."/>
            <person name="Quesneville H."/>
            <person name="Rajashekar B."/>
            <person name="Reich M."/>
            <person name="Rouhier N."/>
            <person name="Schmutz J."/>
            <person name="Yin T."/>
            <person name="Chalot M."/>
            <person name="Henrissat B."/>
            <person name="Kuees U."/>
            <person name="Lucas S."/>
            <person name="Van de Peer Y."/>
            <person name="Podila G.K."/>
            <person name="Polle A."/>
            <person name="Pukkila P.J."/>
            <person name="Richardson P.M."/>
            <person name="Rouze P."/>
            <person name="Sanders I.R."/>
            <person name="Stajich J.E."/>
            <person name="Tunlid A."/>
            <person name="Tuskan G."/>
            <person name="Grigoriev I.V."/>
        </authorList>
    </citation>
    <scope>NUCLEOTIDE SEQUENCE [LARGE SCALE GENOMIC DNA]</scope>
    <source>
        <strain evidence="9">S238N-H82 / ATCC MYA-4686</strain>
    </source>
</reference>
<evidence type="ECO:0000313" key="9">
    <source>
        <dbReference type="Proteomes" id="UP000001194"/>
    </source>
</evidence>
<keyword evidence="4" id="KW-0067">ATP-binding</keyword>
<sequence>MPGVDSSLAASASAYPHASDQTIVGYILIALIIFAAMALIFRSLFKLVKAARRLDKADLKSAAAVAASEGELSTSSTSAGAAVGNHNAQHLTHRLKSAIPRRWDDIDDKLDEFERLTNMGVMEKAEHADEEGGIASHPHSKANAKAKWRLTAGYFNKTASTSSQHQDQDQRQQPEDPANTTTDSDLELDLEDTSIIKLPSLDLSSTPTLPYQPHPSKEHPTTPTHKEVRRITAIDILEALAKVGRLSLSLSSYTNSTYTEKMDSLLPRVSRDSKASLASTLERGNTSAKGNKDWRRLTALDYLSKFVTSAVPTDRNKPLPHRPISVVGSVHSGVSVEDVVIGPPPPLALAVISEEDLEGGGAYETSACQDDDGKQADSETEKDDALPVPVARTPSTHRRSMTLPLQQALPHLNLASGLPSSSSLSSSSKTGEKLILQLQLQAEKDGQVVSESDENTTTTDDSELRPTSDIPHITALAELAASIVGEHPDAPPILERVASLSLPASSSLSPLPYSLPLFVDTTSLSLSLDPTSTPLQNQNYNHQATPSKFAWAGNTHRTTFGLITRANVPPTPPRLAMFIGVGDGGDVGFRSNAGSVVGVGGKKSLGADTGIVLVQTTSLDLGRGAGVGVRGSASGNGGGGQMSMGTRMGARTQMRLRALPETSSPSQTVDANRNSQAHVNGNANANGRTNSNAAASPTGNLLPLANTNANATTSPDANVNSAVTGPELLEKIKEAVSESQNEGHLGKAGQVESEGQVEEDQLRKEGQVEQQEGLLAKDGPAFLMSRLRKSSKKPRKALRSLSLMLAQHTARCVTLEKSGYEEPKDGQIFNAYRTLIAQLRKRFILRGFIDFLEHSWADGVIRSRSDQRLPIGWSVDTFQDVMNLYCWRLCEAEVCVGIACEDQEFILADCCFGSLDEGFDEDPECCDLFFPVFPTLALYILGTANEQCSSTSTHRQTGRSTIWIDVGLESASDETVTKTLVVKGSVILTDLTDEVVKGDAAVAHGTFSDVWKGTWNDPIERRPRPVAIKVLRQVMVQNVREKLIKGNILVDERGYAIITDFGLSKVIEEMSETISKGTSFFAGSTRWMAPELIMALVEDDGQIPPITTFSDVYAFASVCLKVATGQLPYPHRTNDHAVTVDIIRGVKPTRGACCLVQVKNVDVFWDTILWIAVGTPLITSALACVRCSRYWMKWIQSDDLLPHRPCSTFSFTFIFPPFFSL</sequence>
<feature type="compositionally biased region" description="Basic and acidic residues" evidence="5">
    <location>
        <begin position="215"/>
        <end position="226"/>
    </location>
</feature>
<keyword evidence="2" id="KW-0547">Nucleotide-binding</keyword>
<dbReference type="InParanoid" id="B0DH17"/>
<dbReference type="InterPro" id="IPR051681">
    <property type="entry name" value="Ser/Thr_Kinases-Pseudokinases"/>
</dbReference>
<feature type="transmembrane region" description="Helical" evidence="6">
    <location>
        <begin position="23"/>
        <end position="45"/>
    </location>
</feature>
<evidence type="ECO:0000256" key="5">
    <source>
        <dbReference type="SAM" id="MobiDB-lite"/>
    </source>
</evidence>
<accession>B0DH17</accession>
<feature type="compositionally biased region" description="Basic and acidic residues" evidence="5">
    <location>
        <begin position="371"/>
        <end position="385"/>
    </location>
</feature>
<dbReference type="InterPro" id="IPR000719">
    <property type="entry name" value="Prot_kinase_dom"/>
</dbReference>
<feature type="compositionally biased region" description="Low complexity" evidence="5">
    <location>
        <begin position="697"/>
        <end position="718"/>
    </location>
</feature>
<keyword evidence="3" id="KW-0418">Kinase</keyword>
<proteinExistence type="predicted"/>
<feature type="region of interest" description="Disordered" evidence="5">
    <location>
        <begin position="361"/>
        <end position="399"/>
    </location>
</feature>
<evidence type="ECO:0000256" key="3">
    <source>
        <dbReference type="ARBA" id="ARBA00022777"/>
    </source>
</evidence>
<keyword evidence="1" id="KW-0808">Transferase</keyword>
<feature type="region of interest" description="Disordered" evidence="5">
    <location>
        <begin position="199"/>
        <end position="226"/>
    </location>
</feature>
<evidence type="ECO:0000256" key="4">
    <source>
        <dbReference type="ARBA" id="ARBA00022840"/>
    </source>
</evidence>
<dbReference type="Gene3D" id="1.10.510.10">
    <property type="entry name" value="Transferase(Phosphotransferase) domain 1"/>
    <property type="match status" value="1"/>
</dbReference>